<evidence type="ECO:0000256" key="2">
    <source>
        <dbReference type="SAM" id="SignalP"/>
    </source>
</evidence>
<keyword evidence="4" id="KW-1185">Reference proteome</keyword>
<dbReference type="Proteomes" id="UP001152747">
    <property type="component" value="Unassembled WGS sequence"/>
</dbReference>
<feature type="compositionally biased region" description="Polar residues" evidence="1">
    <location>
        <begin position="88"/>
        <end position="102"/>
    </location>
</feature>
<gene>
    <name evidence="3" type="ORF">CAMP_LOCUS17281</name>
</gene>
<feature type="compositionally biased region" description="Basic and acidic residues" evidence="1">
    <location>
        <begin position="55"/>
        <end position="74"/>
    </location>
</feature>
<name>A0A9P1N831_9PELO</name>
<proteinExistence type="predicted"/>
<comment type="caution">
    <text evidence="3">The sequence shown here is derived from an EMBL/GenBank/DDBJ whole genome shotgun (WGS) entry which is preliminary data.</text>
</comment>
<feature type="chain" id="PRO_5040394286" evidence="2">
    <location>
        <begin position="17"/>
        <end position="249"/>
    </location>
</feature>
<keyword evidence="2" id="KW-0732">Signal</keyword>
<dbReference type="AlphaFoldDB" id="A0A9P1N831"/>
<evidence type="ECO:0000313" key="4">
    <source>
        <dbReference type="Proteomes" id="UP001152747"/>
    </source>
</evidence>
<feature type="region of interest" description="Disordered" evidence="1">
    <location>
        <begin position="48"/>
        <end position="164"/>
    </location>
</feature>
<feature type="signal peptide" evidence="2">
    <location>
        <begin position="1"/>
        <end position="16"/>
    </location>
</feature>
<dbReference type="PROSITE" id="PS51257">
    <property type="entry name" value="PROKAR_LIPOPROTEIN"/>
    <property type="match status" value="1"/>
</dbReference>
<reference evidence="3" key="1">
    <citation type="submission" date="2022-11" db="EMBL/GenBank/DDBJ databases">
        <authorList>
            <person name="Kikuchi T."/>
        </authorList>
    </citation>
    <scope>NUCLEOTIDE SEQUENCE</scope>
    <source>
        <strain evidence="3">PS1010</strain>
    </source>
</reference>
<protein>
    <submittedName>
        <fullName evidence="3">Uncharacterized protein</fullName>
    </submittedName>
</protein>
<dbReference type="EMBL" id="CANHGI010000006">
    <property type="protein sequence ID" value="CAI5454644.1"/>
    <property type="molecule type" value="Genomic_DNA"/>
</dbReference>
<sequence length="249" mass="28357">MKILVILFMLSISSSCYIVPPGCHKLYFNYRCRVLLAAEQRNKINHYEQSSSKINESRNDNQTRSDIASEKSTSENEEEDTVYLNKNGFLTNDTNTGTNMENKNLIEKDNQSTNRNKQLEEDYEVTQNPKFHLGDESSGNKNEEEKPLPNGNYFAEQDNDESDNGLNLENNSFMQKALNGENVNSENNGFVKENQIDISKRNELNKYKKITDKNEVNLNIYLNGGSRSNCENATVPAKSVVVNINFDGK</sequence>
<accession>A0A9P1N831</accession>
<evidence type="ECO:0000256" key="1">
    <source>
        <dbReference type="SAM" id="MobiDB-lite"/>
    </source>
</evidence>
<organism evidence="3 4">
    <name type="scientific">Caenorhabditis angaria</name>
    <dbReference type="NCBI Taxonomy" id="860376"/>
    <lineage>
        <taxon>Eukaryota</taxon>
        <taxon>Metazoa</taxon>
        <taxon>Ecdysozoa</taxon>
        <taxon>Nematoda</taxon>
        <taxon>Chromadorea</taxon>
        <taxon>Rhabditida</taxon>
        <taxon>Rhabditina</taxon>
        <taxon>Rhabditomorpha</taxon>
        <taxon>Rhabditoidea</taxon>
        <taxon>Rhabditidae</taxon>
        <taxon>Peloderinae</taxon>
        <taxon>Caenorhabditis</taxon>
    </lineage>
</organism>
<evidence type="ECO:0000313" key="3">
    <source>
        <dbReference type="EMBL" id="CAI5454644.1"/>
    </source>
</evidence>